<dbReference type="SUPFAM" id="SSF54060">
    <property type="entry name" value="His-Me finger endonucleases"/>
    <property type="match status" value="1"/>
</dbReference>
<dbReference type="GO" id="GO:0003700">
    <property type="term" value="F:DNA-binding transcription factor activity"/>
    <property type="evidence" value="ECO:0007669"/>
    <property type="project" value="InterPro"/>
</dbReference>
<keyword evidence="3" id="KW-0804">Transcription</keyword>
<dbReference type="InterPro" id="IPR036955">
    <property type="entry name" value="AP2/ERF_dom_sf"/>
</dbReference>
<dbReference type="InterPro" id="IPR016177">
    <property type="entry name" value="DNA-bd_dom_sf"/>
</dbReference>
<accession>X1UTZ6</accession>
<evidence type="ECO:0000313" key="5">
    <source>
        <dbReference type="EMBL" id="GAJ07077.1"/>
    </source>
</evidence>
<evidence type="ECO:0000256" key="3">
    <source>
        <dbReference type="ARBA" id="ARBA00023163"/>
    </source>
</evidence>
<feature type="non-terminal residue" evidence="5">
    <location>
        <position position="152"/>
    </location>
</feature>
<dbReference type="Gene3D" id="3.90.75.20">
    <property type="match status" value="1"/>
</dbReference>
<keyword evidence="2" id="KW-0238">DNA-binding</keyword>
<evidence type="ECO:0000256" key="2">
    <source>
        <dbReference type="ARBA" id="ARBA00023125"/>
    </source>
</evidence>
<evidence type="ECO:0000256" key="1">
    <source>
        <dbReference type="ARBA" id="ARBA00023015"/>
    </source>
</evidence>
<dbReference type="Pfam" id="PF13392">
    <property type="entry name" value="HNH_3"/>
    <property type="match status" value="1"/>
</dbReference>
<keyword evidence="1" id="KW-0805">Transcription regulation</keyword>
<feature type="domain" description="AP2/ERF" evidence="4">
    <location>
        <begin position="98"/>
        <end position="152"/>
    </location>
</feature>
<dbReference type="InterPro" id="IPR044925">
    <property type="entry name" value="His-Me_finger_sf"/>
</dbReference>
<dbReference type="InterPro" id="IPR003615">
    <property type="entry name" value="HNH_nuc"/>
</dbReference>
<sequence length="152" mass="17837">MREIILTQGKAAIVDNEDFGYLSRFKWHAVRVGHNWYANRNIKTMDGYKSQRMQWDILGKNTDHKNGNGLDNRRDNLRTCTKAQNTRNQRREPTKLSPYKGVKRKVYRYRIMWEAKISVEGRQIYLGLFGIAEEAALAYNKAALIYFGEFAK</sequence>
<evidence type="ECO:0000259" key="4">
    <source>
        <dbReference type="PROSITE" id="PS51032"/>
    </source>
</evidence>
<dbReference type="Gene3D" id="3.30.730.10">
    <property type="entry name" value="AP2/ERF domain"/>
    <property type="match status" value="1"/>
</dbReference>
<reference evidence="5" key="1">
    <citation type="journal article" date="2014" name="Front. Microbiol.">
        <title>High frequency of phylogenetically diverse reductive dehalogenase-homologous genes in deep subseafloor sedimentary metagenomes.</title>
        <authorList>
            <person name="Kawai M."/>
            <person name="Futagami T."/>
            <person name="Toyoda A."/>
            <person name="Takaki Y."/>
            <person name="Nishi S."/>
            <person name="Hori S."/>
            <person name="Arai W."/>
            <person name="Tsubouchi T."/>
            <person name="Morono Y."/>
            <person name="Uchiyama I."/>
            <person name="Ito T."/>
            <person name="Fujiyama A."/>
            <person name="Inagaki F."/>
            <person name="Takami H."/>
        </authorList>
    </citation>
    <scope>NUCLEOTIDE SEQUENCE</scope>
    <source>
        <strain evidence="5">Expedition CK06-06</strain>
    </source>
</reference>
<protein>
    <recommendedName>
        <fullName evidence="4">AP2/ERF domain-containing protein</fullName>
    </recommendedName>
</protein>
<dbReference type="PROSITE" id="PS51032">
    <property type="entry name" value="AP2_ERF"/>
    <property type="match status" value="1"/>
</dbReference>
<dbReference type="InterPro" id="IPR001471">
    <property type="entry name" value="AP2/ERF_dom"/>
</dbReference>
<dbReference type="SUPFAM" id="SSF54171">
    <property type="entry name" value="DNA-binding domain"/>
    <property type="match status" value="1"/>
</dbReference>
<dbReference type="EMBL" id="BARW01026586">
    <property type="protein sequence ID" value="GAJ07077.1"/>
    <property type="molecule type" value="Genomic_DNA"/>
</dbReference>
<proteinExistence type="predicted"/>
<dbReference type="AlphaFoldDB" id="X1UTZ6"/>
<comment type="caution">
    <text evidence="5">The sequence shown here is derived from an EMBL/GenBank/DDBJ whole genome shotgun (WGS) entry which is preliminary data.</text>
</comment>
<organism evidence="5">
    <name type="scientific">marine sediment metagenome</name>
    <dbReference type="NCBI Taxonomy" id="412755"/>
    <lineage>
        <taxon>unclassified sequences</taxon>
        <taxon>metagenomes</taxon>
        <taxon>ecological metagenomes</taxon>
    </lineage>
</organism>
<dbReference type="SMART" id="SM00380">
    <property type="entry name" value="AP2"/>
    <property type="match status" value="1"/>
</dbReference>
<gene>
    <name evidence="5" type="ORF">S12H4_43330</name>
</gene>
<dbReference type="GO" id="GO:0003677">
    <property type="term" value="F:DNA binding"/>
    <property type="evidence" value="ECO:0007669"/>
    <property type="project" value="UniProtKB-KW"/>
</dbReference>
<name>X1UTZ6_9ZZZZ</name>